<dbReference type="NCBIfam" id="TIGR00083">
    <property type="entry name" value="ribF"/>
    <property type="match status" value="1"/>
</dbReference>
<keyword evidence="11" id="KW-0511">Multifunctional enzyme</keyword>
<dbReference type="Gene3D" id="3.40.50.620">
    <property type="entry name" value="HUPs"/>
    <property type="match status" value="1"/>
</dbReference>
<dbReference type="NCBIfam" id="NF004160">
    <property type="entry name" value="PRK05627.1-3"/>
    <property type="match status" value="1"/>
</dbReference>
<comment type="pathway">
    <text evidence="2 14">Cofactor biosynthesis; FMN biosynthesis; FMN from riboflavin (ATP route): step 1/1.</text>
</comment>
<keyword evidence="17" id="KW-1185">Reference proteome</keyword>
<gene>
    <name evidence="16" type="ORF">GCM10023167_25990</name>
</gene>
<dbReference type="InterPro" id="IPR023468">
    <property type="entry name" value="Riboflavin_kinase"/>
</dbReference>
<evidence type="ECO:0000256" key="4">
    <source>
        <dbReference type="ARBA" id="ARBA00022643"/>
    </source>
</evidence>
<evidence type="ECO:0000256" key="3">
    <source>
        <dbReference type="ARBA" id="ARBA00022630"/>
    </source>
</evidence>
<evidence type="ECO:0000256" key="5">
    <source>
        <dbReference type="ARBA" id="ARBA00022679"/>
    </source>
</evidence>
<evidence type="ECO:0000259" key="15">
    <source>
        <dbReference type="SMART" id="SM00904"/>
    </source>
</evidence>
<keyword evidence="10 14" id="KW-0067">ATP-binding</keyword>
<dbReference type="PIRSF" id="PIRSF004491">
    <property type="entry name" value="FAD_Synth"/>
    <property type="match status" value="1"/>
</dbReference>
<dbReference type="Proteomes" id="UP001500642">
    <property type="component" value="Unassembled WGS sequence"/>
</dbReference>
<evidence type="ECO:0000313" key="17">
    <source>
        <dbReference type="Proteomes" id="UP001500642"/>
    </source>
</evidence>
<evidence type="ECO:0000256" key="2">
    <source>
        <dbReference type="ARBA" id="ARBA00005201"/>
    </source>
</evidence>
<keyword evidence="9 14" id="KW-0274">FAD</keyword>
<dbReference type="PANTHER" id="PTHR22749">
    <property type="entry name" value="RIBOFLAVIN KINASE/FMN ADENYLYLTRANSFERASE"/>
    <property type="match status" value="1"/>
</dbReference>
<dbReference type="InterPro" id="IPR023465">
    <property type="entry name" value="Riboflavin_kinase_dom_sf"/>
</dbReference>
<dbReference type="CDD" id="cd02064">
    <property type="entry name" value="FAD_synthetase_N"/>
    <property type="match status" value="1"/>
</dbReference>
<dbReference type="Gene3D" id="2.40.30.30">
    <property type="entry name" value="Riboflavin kinase-like"/>
    <property type="match status" value="1"/>
</dbReference>
<dbReference type="InterPro" id="IPR015864">
    <property type="entry name" value="FAD_synthase"/>
</dbReference>
<feature type="domain" description="Riboflavin kinase" evidence="15">
    <location>
        <begin position="182"/>
        <end position="311"/>
    </location>
</feature>
<comment type="catalytic activity">
    <reaction evidence="12 14">
        <text>riboflavin + ATP = FMN + ADP + H(+)</text>
        <dbReference type="Rhea" id="RHEA:14357"/>
        <dbReference type="ChEBI" id="CHEBI:15378"/>
        <dbReference type="ChEBI" id="CHEBI:30616"/>
        <dbReference type="ChEBI" id="CHEBI:57986"/>
        <dbReference type="ChEBI" id="CHEBI:58210"/>
        <dbReference type="ChEBI" id="CHEBI:456216"/>
        <dbReference type="EC" id="2.7.1.26"/>
    </reaction>
</comment>
<keyword evidence="3 14" id="KW-0285">Flavoprotein</keyword>
<dbReference type="EC" id="2.7.1.26" evidence="14"/>
<dbReference type="EC" id="2.7.7.2" evidence="14"/>
<evidence type="ECO:0000256" key="8">
    <source>
        <dbReference type="ARBA" id="ARBA00022777"/>
    </source>
</evidence>
<dbReference type="InterPro" id="IPR015865">
    <property type="entry name" value="Riboflavin_kinase_bac/euk"/>
</dbReference>
<dbReference type="RefSeq" id="WP_295688430.1">
    <property type="nucleotide sequence ID" value="NZ_BAABGL010000036.1"/>
</dbReference>
<dbReference type="SUPFAM" id="SSF82114">
    <property type="entry name" value="Riboflavin kinase-like"/>
    <property type="match status" value="1"/>
</dbReference>
<comment type="caution">
    <text evidence="16">The sequence shown here is derived from an EMBL/GenBank/DDBJ whole genome shotgun (WGS) entry which is preliminary data.</text>
</comment>
<proteinExistence type="inferred from homology"/>
<keyword evidence="7 14" id="KW-0547">Nucleotide-binding</keyword>
<evidence type="ECO:0000256" key="9">
    <source>
        <dbReference type="ARBA" id="ARBA00022827"/>
    </source>
</evidence>
<keyword evidence="8 14" id="KW-0418">Kinase</keyword>
<evidence type="ECO:0000256" key="12">
    <source>
        <dbReference type="ARBA" id="ARBA00047880"/>
    </source>
</evidence>
<evidence type="ECO:0000256" key="14">
    <source>
        <dbReference type="PIRNR" id="PIRNR004491"/>
    </source>
</evidence>
<dbReference type="InterPro" id="IPR002606">
    <property type="entry name" value="Riboflavin_kinase_bac"/>
</dbReference>
<keyword evidence="4 14" id="KW-0288">FMN</keyword>
<dbReference type="GO" id="GO:0016301">
    <property type="term" value="F:kinase activity"/>
    <property type="evidence" value="ECO:0007669"/>
    <property type="project" value="UniProtKB-KW"/>
</dbReference>
<reference evidence="17" key="1">
    <citation type="journal article" date="2019" name="Int. J. Syst. Evol. Microbiol.">
        <title>The Global Catalogue of Microorganisms (GCM) 10K type strain sequencing project: providing services to taxonomists for standard genome sequencing and annotation.</title>
        <authorList>
            <consortium name="The Broad Institute Genomics Platform"/>
            <consortium name="The Broad Institute Genome Sequencing Center for Infectious Disease"/>
            <person name="Wu L."/>
            <person name="Ma J."/>
        </authorList>
    </citation>
    <scope>NUCLEOTIDE SEQUENCE [LARGE SCALE GENOMIC DNA]</scope>
    <source>
        <strain evidence="17">JCM 17808</strain>
    </source>
</reference>
<evidence type="ECO:0000256" key="7">
    <source>
        <dbReference type="ARBA" id="ARBA00022741"/>
    </source>
</evidence>
<accession>A0ABP8JTL5</accession>
<dbReference type="PANTHER" id="PTHR22749:SF6">
    <property type="entry name" value="RIBOFLAVIN KINASE"/>
    <property type="match status" value="1"/>
</dbReference>
<organism evidence="16 17">
    <name type="scientific">Brevibacterium pityocampae</name>
    <dbReference type="NCBI Taxonomy" id="506594"/>
    <lineage>
        <taxon>Bacteria</taxon>
        <taxon>Bacillati</taxon>
        <taxon>Actinomycetota</taxon>
        <taxon>Actinomycetes</taxon>
        <taxon>Micrococcales</taxon>
        <taxon>Brevibacteriaceae</taxon>
        <taxon>Brevibacterium</taxon>
    </lineage>
</organism>
<dbReference type="SUPFAM" id="SSF52374">
    <property type="entry name" value="Nucleotidylyl transferase"/>
    <property type="match status" value="1"/>
</dbReference>
<evidence type="ECO:0000313" key="16">
    <source>
        <dbReference type="EMBL" id="GAA4395558.1"/>
    </source>
</evidence>
<protein>
    <recommendedName>
        <fullName evidence="14">Riboflavin biosynthesis protein</fullName>
    </recommendedName>
    <domain>
        <recommendedName>
            <fullName evidence="14">Riboflavin kinase</fullName>
            <ecNumber evidence="14">2.7.1.26</ecNumber>
        </recommendedName>
        <alternativeName>
            <fullName evidence="14">Flavokinase</fullName>
        </alternativeName>
    </domain>
    <domain>
        <recommendedName>
            <fullName evidence="14">FMN adenylyltransferase</fullName>
            <ecNumber evidence="14">2.7.7.2</ecNumber>
        </recommendedName>
        <alternativeName>
            <fullName evidence="14">FAD pyrophosphorylase</fullName>
        </alternativeName>
        <alternativeName>
            <fullName evidence="14">FAD synthase</fullName>
        </alternativeName>
    </domain>
</protein>
<dbReference type="Pfam" id="PF06574">
    <property type="entry name" value="FAD_syn"/>
    <property type="match status" value="1"/>
</dbReference>
<comment type="catalytic activity">
    <reaction evidence="13 14">
        <text>FMN + ATP + H(+) = FAD + diphosphate</text>
        <dbReference type="Rhea" id="RHEA:17237"/>
        <dbReference type="ChEBI" id="CHEBI:15378"/>
        <dbReference type="ChEBI" id="CHEBI:30616"/>
        <dbReference type="ChEBI" id="CHEBI:33019"/>
        <dbReference type="ChEBI" id="CHEBI:57692"/>
        <dbReference type="ChEBI" id="CHEBI:58210"/>
        <dbReference type="EC" id="2.7.7.2"/>
    </reaction>
</comment>
<evidence type="ECO:0000256" key="6">
    <source>
        <dbReference type="ARBA" id="ARBA00022695"/>
    </source>
</evidence>
<evidence type="ECO:0000256" key="13">
    <source>
        <dbReference type="ARBA" id="ARBA00049494"/>
    </source>
</evidence>
<dbReference type="InterPro" id="IPR014729">
    <property type="entry name" value="Rossmann-like_a/b/a_fold"/>
</dbReference>
<sequence length="312" mass="33876">MEVFWELDRIPAGFGPTAVTLGNFDGVHRGHRAVLGDLAELARRRSLKSIAVTFDPHPQTVHRPDTPAELIGALTDRLARMSETGIDAVLVQRYSLDFAAQTPEEFVRDYLVAGLGARLVAVGQDVRFGRDNAGSIDTLRALARTYGFEVVTIDDVGEHGRYSSTEVRRLLREGDVRAAAEMLGSPHTVNGTVVHGDARGREMGFPTANLSPDSAGLVPADGVYAGWAFFDADPERYPAAISIGTNPTFDGAERRVEAHIVDVAFPDLDVYGSGMTLEFIERIRGQVTFDGMDALIAQMHRDIDDVRAVLGS</sequence>
<dbReference type="EMBL" id="BAABGL010000036">
    <property type="protein sequence ID" value="GAA4395558.1"/>
    <property type="molecule type" value="Genomic_DNA"/>
</dbReference>
<evidence type="ECO:0000256" key="11">
    <source>
        <dbReference type="ARBA" id="ARBA00023268"/>
    </source>
</evidence>
<keyword evidence="5 14" id="KW-0808">Transferase</keyword>
<comment type="similarity">
    <text evidence="14">Belongs to the ribF family.</text>
</comment>
<keyword evidence="6 14" id="KW-0548">Nucleotidyltransferase</keyword>
<comment type="pathway">
    <text evidence="1 14">Cofactor biosynthesis; FAD biosynthesis; FAD from FMN: step 1/1.</text>
</comment>
<evidence type="ECO:0000256" key="10">
    <source>
        <dbReference type="ARBA" id="ARBA00022840"/>
    </source>
</evidence>
<evidence type="ECO:0000256" key="1">
    <source>
        <dbReference type="ARBA" id="ARBA00004726"/>
    </source>
</evidence>
<dbReference type="SMART" id="SM00904">
    <property type="entry name" value="Flavokinase"/>
    <property type="match status" value="1"/>
</dbReference>
<dbReference type="Pfam" id="PF01687">
    <property type="entry name" value="Flavokinase"/>
    <property type="match status" value="1"/>
</dbReference>
<name>A0ABP8JTL5_9MICO</name>